<comment type="caution">
    <text evidence="4">The sequence shown here is derived from an EMBL/GenBank/DDBJ whole genome shotgun (WGS) entry which is preliminary data.</text>
</comment>
<reference evidence="5" key="1">
    <citation type="journal article" date="2019" name="Int. J. Syst. Evol. Microbiol.">
        <title>The Global Catalogue of Microorganisms (GCM) 10K type strain sequencing project: providing services to taxonomists for standard genome sequencing and annotation.</title>
        <authorList>
            <consortium name="The Broad Institute Genomics Platform"/>
            <consortium name="The Broad Institute Genome Sequencing Center for Infectious Disease"/>
            <person name="Wu L."/>
            <person name="Ma J."/>
        </authorList>
    </citation>
    <scope>NUCLEOTIDE SEQUENCE [LARGE SCALE GENOMIC DNA]</scope>
    <source>
        <strain evidence="5">NBRC 110107</strain>
    </source>
</reference>
<keyword evidence="5" id="KW-1185">Reference proteome</keyword>
<dbReference type="PROSITE" id="PS51318">
    <property type="entry name" value="TAT"/>
    <property type="match status" value="1"/>
</dbReference>
<dbReference type="PANTHER" id="PTHR45632:SF3">
    <property type="entry name" value="KELCH-LIKE PROTEIN 32"/>
    <property type="match status" value="1"/>
</dbReference>
<keyword evidence="1" id="KW-0880">Kelch repeat</keyword>
<dbReference type="Pfam" id="PF01344">
    <property type="entry name" value="Kelch_1"/>
    <property type="match status" value="1"/>
</dbReference>
<sequence>MTQIDRRAFIAAAGAAAAVPLAGRAQALTTGWAPKAPLPWAVQEIYCAVSGGRIVVAGGLRRPARVTEIEDRIAIYDPTTDVWTQGPRLPSPRHHPMVVTCGGALMIVGGYGRSDAGDWTAMTDVWMADGEGLSAVARLPTPLSESVGVDLAGRAHLVTGRRPLGAANGQWNDQSDVADHWAYDRGADRWEALRPAPMARNSAAGAVLDGVLWVAGGRTVTGGGTGRLDRYDSVGDRWDTLAPIPASPATGQQVGGGLAMAAAGGRLIALGGEWFAAGGGGVFAETWIYDPTADRWAAGPPMRTPRHGLAAAAIDQTIYAIAGGEVVSGGRAGGVVEAFELDPFY</sequence>
<evidence type="ECO:0000313" key="5">
    <source>
        <dbReference type="Proteomes" id="UP001156921"/>
    </source>
</evidence>
<organism evidence="4 5">
    <name type="scientific">Brevundimonas denitrificans</name>
    <dbReference type="NCBI Taxonomy" id="1443434"/>
    <lineage>
        <taxon>Bacteria</taxon>
        <taxon>Pseudomonadati</taxon>
        <taxon>Pseudomonadota</taxon>
        <taxon>Alphaproteobacteria</taxon>
        <taxon>Caulobacterales</taxon>
        <taxon>Caulobacteraceae</taxon>
        <taxon>Brevundimonas</taxon>
    </lineage>
</organism>
<evidence type="ECO:0000256" key="1">
    <source>
        <dbReference type="ARBA" id="ARBA00022441"/>
    </source>
</evidence>
<dbReference type="Gene3D" id="2.120.10.80">
    <property type="entry name" value="Kelch-type beta propeller"/>
    <property type="match status" value="2"/>
</dbReference>
<keyword evidence="2" id="KW-0677">Repeat</keyword>
<dbReference type="InterPro" id="IPR015915">
    <property type="entry name" value="Kelch-typ_b-propeller"/>
</dbReference>
<evidence type="ECO:0000313" key="4">
    <source>
        <dbReference type="EMBL" id="GLS01150.1"/>
    </source>
</evidence>
<feature type="chain" id="PRO_5046259863" description="Galactose oxidase" evidence="3">
    <location>
        <begin position="28"/>
        <end position="345"/>
    </location>
</feature>
<evidence type="ECO:0000256" key="3">
    <source>
        <dbReference type="SAM" id="SignalP"/>
    </source>
</evidence>
<protein>
    <recommendedName>
        <fullName evidence="6">Galactose oxidase</fullName>
    </recommendedName>
</protein>
<dbReference type="InterPro" id="IPR006652">
    <property type="entry name" value="Kelch_1"/>
</dbReference>
<dbReference type="PANTHER" id="PTHR45632">
    <property type="entry name" value="LD33804P"/>
    <property type="match status" value="1"/>
</dbReference>
<dbReference type="EMBL" id="BSOY01000019">
    <property type="protein sequence ID" value="GLS01150.1"/>
    <property type="molecule type" value="Genomic_DNA"/>
</dbReference>
<feature type="signal peptide" evidence="3">
    <location>
        <begin position="1"/>
        <end position="27"/>
    </location>
</feature>
<accession>A0ABQ6BGJ1</accession>
<gene>
    <name evidence="4" type="ORF">GCM10007859_11610</name>
</gene>
<dbReference type="SUPFAM" id="SSF50965">
    <property type="entry name" value="Galactose oxidase, central domain"/>
    <property type="match status" value="1"/>
</dbReference>
<evidence type="ECO:0008006" key="6">
    <source>
        <dbReference type="Google" id="ProtNLM"/>
    </source>
</evidence>
<proteinExistence type="predicted"/>
<dbReference type="Proteomes" id="UP001156921">
    <property type="component" value="Unassembled WGS sequence"/>
</dbReference>
<dbReference type="RefSeq" id="WP_284222003.1">
    <property type="nucleotide sequence ID" value="NZ_BSOY01000019.1"/>
</dbReference>
<dbReference type="InterPro" id="IPR011043">
    <property type="entry name" value="Gal_Oxase/kelch_b-propeller"/>
</dbReference>
<keyword evidence="3" id="KW-0732">Signal</keyword>
<dbReference type="SMART" id="SM00612">
    <property type="entry name" value="Kelch"/>
    <property type="match status" value="3"/>
</dbReference>
<evidence type="ECO:0000256" key="2">
    <source>
        <dbReference type="ARBA" id="ARBA00022737"/>
    </source>
</evidence>
<name>A0ABQ6BGJ1_9CAUL</name>
<dbReference type="InterPro" id="IPR006311">
    <property type="entry name" value="TAT_signal"/>
</dbReference>